<accession>A0ABX8MY68</accession>
<evidence type="ECO:0000313" key="1">
    <source>
        <dbReference type="EMBL" id="QXH49114.1"/>
    </source>
</evidence>
<gene>
    <name evidence="1" type="ORF">KSS94_14200</name>
</gene>
<dbReference type="RefSeq" id="WP_217838738.1">
    <property type="nucleotide sequence ID" value="NZ_CP077076.1"/>
</dbReference>
<keyword evidence="2" id="KW-1185">Reference proteome</keyword>
<dbReference type="Proteomes" id="UP001046350">
    <property type="component" value="Chromosome"/>
</dbReference>
<proteinExistence type="predicted"/>
<name>A0ABX8MY68_9PSED</name>
<evidence type="ECO:0008006" key="3">
    <source>
        <dbReference type="Google" id="ProtNLM"/>
    </source>
</evidence>
<protein>
    <recommendedName>
        <fullName evidence="3">DUF1266 domain-containing protein</fullName>
    </recommendedName>
</protein>
<sequence>MTLLEEWCAFREGRAHFDKSRFLGLFKDHGTLAELTQIYAGLSEADALTARTLHVLEAGRLTGAYLQPGSSGTDEQLADAAGRWLNELARFFDSIGEQHLAGCARHAKVLHKPLAQLEALNPIGLLDGVAMDVIGDCVQEGQNVEDELECALFEAWYGIAASYPLAWYIGQPLIDLDLDFSSWFELWRQGGAGALVGGEYWVARA</sequence>
<evidence type="ECO:0000313" key="2">
    <source>
        <dbReference type="Proteomes" id="UP001046350"/>
    </source>
</evidence>
<reference evidence="1" key="1">
    <citation type="journal article" date="2021" name="Microorganisms">
        <title>The Ever-Expanding Pseudomonas Genus: Description of 43 New Species and Partition of the Pseudomonas putida Group.</title>
        <authorList>
            <person name="Girard L."/>
            <person name="Lood C."/>
            <person name="Hofte M."/>
            <person name="Vandamme P."/>
            <person name="Rokni-Zadeh H."/>
            <person name="van Noort V."/>
            <person name="Lavigne R."/>
            <person name="De Mot R."/>
        </authorList>
    </citation>
    <scope>NUCLEOTIDE SEQUENCE</scope>
    <source>
        <strain evidence="1">COW40</strain>
    </source>
</reference>
<dbReference type="EMBL" id="CP077076">
    <property type="protein sequence ID" value="QXH49114.1"/>
    <property type="molecule type" value="Genomic_DNA"/>
</dbReference>
<organism evidence="1 2">
    <name type="scientific">Pseudomonas fakonensis</name>
    <dbReference type="NCBI Taxonomy" id="2842355"/>
    <lineage>
        <taxon>Bacteria</taxon>
        <taxon>Pseudomonadati</taxon>
        <taxon>Pseudomonadota</taxon>
        <taxon>Gammaproteobacteria</taxon>
        <taxon>Pseudomonadales</taxon>
        <taxon>Pseudomonadaceae</taxon>
        <taxon>Pseudomonas</taxon>
    </lineage>
</organism>